<feature type="region of interest" description="Disordered" evidence="1">
    <location>
        <begin position="722"/>
        <end position="774"/>
    </location>
</feature>
<dbReference type="Pfam" id="PF19516">
    <property type="entry name" value="DUF6049"/>
    <property type="match status" value="1"/>
</dbReference>
<keyword evidence="2" id="KW-0472">Membrane</keyword>
<evidence type="ECO:0000313" key="5">
    <source>
        <dbReference type="Proteomes" id="UP000474967"/>
    </source>
</evidence>
<organism evidence="4 5">
    <name type="scientific">Leifsonia tongyongensis</name>
    <dbReference type="NCBI Taxonomy" id="1268043"/>
    <lineage>
        <taxon>Bacteria</taxon>
        <taxon>Bacillati</taxon>
        <taxon>Actinomycetota</taxon>
        <taxon>Actinomycetes</taxon>
        <taxon>Micrococcales</taxon>
        <taxon>Microbacteriaceae</taxon>
        <taxon>Leifsonia</taxon>
    </lineage>
</organism>
<evidence type="ECO:0008006" key="6">
    <source>
        <dbReference type="Google" id="ProtNLM"/>
    </source>
</evidence>
<dbReference type="InterPro" id="IPR046112">
    <property type="entry name" value="DUF6049"/>
</dbReference>
<evidence type="ECO:0000256" key="3">
    <source>
        <dbReference type="SAM" id="SignalP"/>
    </source>
</evidence>
<evidence type="ECO:0000256" key="1">
    <source>
        <dbReference type="SAM" id="MobiDB-lite"/>
    </source>
</evidence>
<keyword evidence="2" id="KW-0812">Transmembrane</keyword>
<protein>
    <recommendedName>
        <fullName evidence="6">2-oxoglutarate dehydrogenase</fullName>
    </recommendedName>
</protein>
<dbReference type="RefSeq" id="WP_163288467.1">
    <property type="nucleotide sequence ID" value="NZ_JAAGWY010000001.1"/>
</dbReference>
<gene>
    <name evidence="4" type="ORF">G3T36_05145</name>
</gene>
<dbReference type="AlphaFoldDB" id="A0A6L9XV54"/>
<accession>A0A6L9XV54</accession>
<keyword evidence="5" id="KW-1185">Reference proteome</keyword>
<name>A0A6L9XV54_9MICO</name>
<evidence type="ECO:0000256" key="2">
    <source>
        <dbReference type="SAM" id="Phobius"/>
    </source>
</evidence>
<feature type="region of interest" description="Disordered" evidence="1">
    <location>
        <begin position="316"/>
        <end position="349"/>
    </location>
</feature>
<evidence type="ECO:0000313" key="4">
    <source>
        <dbReference type="EMBL" id="NEN05253.1"/>
    </source>
</evidence>
<keyword evidence="2" id="KW-1133">Transmembrane helix</keyword>
<proteinExistence type="predicted"/>
<dbReference type="Proteomes" id="UP000474967">
    <property type="component" value="Unassembled WGS sequence"/>
</dbReference>
<feature type="transmembrane region" description="Helical" evidence="2">
    <location>
        <begin position="694"/>
        <end position="713"/>
    </location>
</feature>
<dbReference type="EMBL" id="JAAGWY010000001">
    <property type="protein sequence ID" value="NEN05253.1"/>
    <property type="molecule type" value="Genomic_DNA"/>
</dbReference>
<feature type="signal peptide" evidence="3">
    <location>
        <begin position="1"/>
        <end position="31"/>
    </location>
</feature>
<comment type="caution">
    <text evidence="4">The sequence shown here is derived from an EMBL/GenBank/DDBJ whole genome shotgun (WGS) entry which is preliminary data.</text>
</comment>
<feature type="compositionally biased region" description="Basic and acidic residues" evidence="1">
    <location>
        <begin position="764"/>
        <end position="774"/>
    </location>
</feature>
<sequence>MKWSSRPRSSGVRRLAVIVTAAVLGVSAVTASVAVDHTQAIAQQQVATARTAKSAADAAQLTVTVSPDNGGILAPGQDLTVQVAVTNDTATPFVAGTIDLWMDKTPIDSRKSLATWLGSTDAVPGAQTIGRAPLGGLEPGSTSVVRVTVPAASVPITARTTQGVFGIGTTVSIGSATKVSGRSTISWNAGAEITRSNVTVVMPITAPATAAGLIPAADLAAFTAPNGVLTRQVDGLIGHPSVAIGIDPMILASIRVLGTAAPASATQWMLSLSQLPNDVFSLGYGDADLSGQFQSGLNAPLAPTALGYAMDPANFQTEPAPVGEPTGTATTEPGDATPTPTPTPTTPTGPVLPTLDQLTAWPYSLHGIAWPAENAVRSSDLGSLVANGFHTPILSGDNTNAADLATTPDSVLPISGGKALVADSGISTALRAAATATDDTGWNAAMSQVNAQLGLVSEDGGGQRSLTVTLGRSWPSSGTQLERTLRAIQTSPWTNAVSLPRVLASAPTPGLTFTSRSESQARLTGIKGLLDTETRINDFATILDDPATMTGQNRAQLLTLLAVSWTEPRNDWSNAVSNNLQSSFKILNSVRILPTENVNLVSAQGSIPFSVNNGLPNEAVTVVLSASPSNSRLEIDEDATKRIQPNSRATVLVPVKAKLGNGQVILTLQLLSPTGVKIGTPTAVTVDVHADWEGIGALIVGILLVLLFGFGIVRNILRRRRENSAAGREGDAGATESAPDGNSPDGAARTGDPLAGDATAGAEQHSDDTKEPSV</sequence>
<feature type="compositionally biased region" description="Low complexity" evidence="1">
    <location>
        <begin position="319"/>
        <end position="338"/>
    </location>
</feature>
<feature type="chain" id="PRO_5039365031" description="2-oxoglutarate dehydrogenase" evidence="3">
    <location>
        <begin position="32"/>
        <end position="774"/>
    </location>
</feature>
<keyword evidence="3" id="KW-0732">Signal</keyword>
<reference evidence="4 5" key="1">
    <citation type="journal article" date="2014" name="J. Microbiol.">
        <title>Diaminobutyricibacter tongyongensis gen. nov., sp. nov. and Homoserinibacter gongjuensis gen. nov., sp. nov. belong to the family Microbacteriaceae.</title>
        <authorList>
            <person name="Kim S.J."/>
            <person name="Ahn J.H."/>
            <person name="Weon H.Y."/>
            <person name="Hamada M."/>
            <person name="Suzuki K."/>
            <person name="Kwon S.W."/>
        </authorList>
    </citation>
    <scope>NUCLEOTIDE SEQUENCE [LARGE SCALE GENOMIC DNA]</scope>
    <source>
        <strain evidence="4 5">NBRC 108724</strain>
    </source>
</reference>